<name>A0A7Y0L8Z5_9FIRM</name>
<dbReference type="Pfam" id="PF13672">
    <property type="entry name" value="PP2C_2"/>
    <property type="match status" value="1"/>
</dbReference>
<dbReference type="InterPro" id="IPR001932">
    <property type="entry name" value="PPM-type_phosphatase-like_dom"/>
</dbReference>
<evidence type="ECO:0000313" key="3">
    <source>
        <dbReference type="Proteomes" id="UP000533476"/>
    </source>
</evidence>
<dbReference type="RefSeq" id="WP_207711882.1">
    <property type="nucleotide sequence ID" value="NZ_JABBVZ010000262.1"/>
</dbReference>
<dbReference type="AlphaFoldDB" id="A0A7Y0L8Z5"/>
<dbReference type="Gene3D" id="3.60.40.10">
    <property type="entry name" value="PPM-type phosphatase domain"/>
    <property type="match status" value="1"/>
</dbReference>
<dbReference type="EMBL" id="JABBVZ010000262">
    <property type="protein sequence ID" value="NMP25147.1"/>
    <property type="molecule type" value="Genomic_DNA"/>
</dbReference>
<evidence type="ECO:0000313" key="2">
    <source>
        <dbReference type="EMBL" id="NMP25147.1"/>
    </source>
</evidence>
<comment type="caution">
    <text evidence="2">The sequence shown here is derived from an EMBL/GenBank/DDBJ whole genome shotgun (WGS) entry which is preliminary data.</text>
</comment>
<evidence type="ECO:0000259" key="1">
    <source>
        <dbReference type="PROSITE" id="PS51746"/>
    </source>
</evidence>
<dbReference type="Proteomes" id="UP000533476">
    <property type="component" value="Unassembled WGS sequence"/>
</dbReference>
<accession>A0A7Y0L8Z5</accession>
<proteinExistence type="predicted"/>
<protein>
    <recommendedName>
        <fullName evidence="1">PPM-type phosphatase domain-containing protein</fullName>
    </recommendedName>
</protein>
<keyword evidence="3" id="KW-1185">Reference proteome</keyword>
<dbReference type="SUPFAM" id="SSF81606">
    <property type="entry name" value="PP2C-like"/>
    <property type="match status" value="1"/>
</dbReference>
<dbReference type="InterPro" id="IPR036457">
    <property type="entry name" value="PPM-type-like_dom_sf"/>
</dbReference>
<sequence length="171" mass="18842">MPLPADADWSAWLESGVMSAHRAVESLAIPGEATPPGTTLLWAVARGDTCWIAHIGDSRAYLVRAGRVGPLTVDMTPAGERVRNGREPWEHQNTAPDGHLLQSCIGQAPLMVETFAVEWQTGDVLVLTSDGLNDVRLAWWPHLIREARDVHQILHAARWRDNATLVLVRHA</sequence>
<feature type="non-terminal residue" evidence="2">
    <location>
        <position position="1"/>
    </location>
</feature>
<dbReference type="PROSITE" id="PS51746">
    <property type="entry name" value="PPM_2"/>
    <property type="match status" value="1"/>
</dbReference>
<feature type="domain" description="PPM-type phosphatase" evidence="1">
    <location>
        <begin position="1"/>
        <end position="170"/>
    </location>
</feature>
<reference evidence="2 3" key="1">
    <citation type="submission" date="2020-04" db="EMBL/GenBank/DDBJ databases">
        <authorList>
            <person name="Zhang R."/>
            <person name="Schippers A."/>
        </authorList>
    </citation>
    <scope>NUCLEOTIDE SEQUENCE [LARGE SCALE GENOMIC DNA]</scope>
    <source>
        <strain evidence="2 3">DSM 109850</strain>
    </source>
</reference>
<gene>
    <name evidence="2" type="ORF">HIJ39_22895</name>
</gene>
<organism evidence="2 3">
    <name type="scientific">Sulfobacillus harzensis</name>
    <dbReference type="NCBI Taxonomy" id="2729629"/>
    <lineage>
        <taxon>Bacteria</taxon>
        <taxon>Bacillati</taxon>
        <taxon>Bacillota</taxon>
        <taxon>Clostridia</taxon>
        <taxon>Eubacteriales</taxon>
        <taxon>Clostridiales Family XVII. Incertae Sedis</taxon>
        <taxon>Sulfobacillus</taxon>
    </lineage>
</organism>